<keyword evidence="2" id="KW-0276">Fatty acid metabolism</keyword>
<evidence type="ECO:0000259" key="5">
    <source>
        <dbReference type="Pfam" id="PF08840"/>
    </source>
</evidence>
<dbReference type="GO" id="GO:0006637">
    <property type="term" value="P:acyl-CoA metabolic process"/>
    <property type="evidence" value="ECO:0007669"/>
    <property type="project" value="InterPro"/>
</dbReference>
<reference evidence="6 7" key="1">
    <citation type="journal article" date="2021" name="G3 (Bethesda)">
        <title>Improved contiguity of the threespine stickleback genome using long-read sequencing.</title>
        <authorList>
            <person name="Nath S."/>
            <person name="Shaw D.E."/>
            <person name="White M.A."/>
        </authorList>
    </citation>
    <scope>NUCLEOTIDE SEQUENCE [LARGE SCALE GENOMIC DNA]</scope>
    <source>
        <strain evidence="6 7">Lake Benthic</strain>
    </source>
</reference>
<evidence type="ECO:0000256" key="3">
    <source>
        <dbReference type="PIRSR" id="PIRSR016521-1"/>
    </source>
</evidence>
<evidence type="ECO:0000256" key="2">
    <source>
        <dbReference type="ARBA" id="ARBA00022832"/>
    </source>
</evidence>
<protein>
    <recommendedName>
        <fullName evidence="8">Acyl-CoA thioesterase 21</fullName>
    </recommendedName>
</protein>
<evidence type="ECO:0000313" key="7">
    <source>
        <dbReference type="Proteomes" id="UP000007635"/>
    </source>
</evidence>
<organism evidence="6 7">
    <name type="scientific">Gasterosteus aculeatus aculeatus</name>
    <name type="common">three-spined stickleback</name>
    <dbReference type="NCBI Taxonomy" id="481459"/>
    <lineage>
        <taxon>Eukaryota</taxon>
        <taxon>Metazoa</taxon>
        <taxon>Chordata</taxon>
        <taxon>Craniata</taxon>
        <taxon>Vertebrata</taxon>
        <taxon>Euteleostomi</taxon>
        <taxon>Actinopterygii</taxon>
        <taxon>Neopterygii</taxon>
        <taxon>Teleostei</taxon>
        <taxon>Neoteleostei</taxon>
        <taxon>Acanthomorphata</taxon>
        <taxon>Eupercaria</taxon>
        <taxon>Perciformes</taxon>
        <taxon>Cottioidei</taxon>
        <taxon>Gasterosteales</taxon>
        <taxon>Gasterosteidae</taxon>
        <taxon>Gasterosteus</taxon>
    </lineage>
</organism>
<evidence type="ECO:0000259" key="4">
    <source>
        <dbReference type="Pfam" id="PF04775"/>
    </source>
</evidence>
<dbReference type="Pfam" id="PF08840">
    <property type="entry name" value="BAAT_C"/>
    <property type="match status" value="1"/>
</dbReference>
<evidence type="ECO:0000313" key="6">
    <source>
        <dbReference type="Ensembl" id="ENSGACP00000048605.1"/>
    </source>
</evidence>
<dbReference type="PIRSF" id="PIRSF016521">
    <property type="entry name" value="Acyl-CoA_hydro"/>
    <property type="match status" value="1"/>
</dbReference>
<name>A0AAQ4QBM8_GASAC</name>
<dbReference type="PANTHER" id="PTHR10824">
    <property type="entry name" value="ACYL-COENZYME A THIOESTERASE-RELATED"/>
    <property type="match status" value="1"/>
</dbReference>
<dbReference type="KEGG" id="gat:120814427"/>
<reference evidence="6" key="3">
    <citation type="submission" date="2025-09" db="UniProtKB">
        <authorList>
            <consortium name="Ensembl"/>
        </authorList>
    </citation>
    <scope>IDENTIFICATION</scope>
</reference>
<dbReference type="GO" id="GO:0047617">
    <property type="term" value="F:fatty acyl-CoA hydrolase activity"/>
    <property type="evidence" value="ECO:0007669"/>
    <property type="project" value="TreeGrafter"/>
</dbReference>
<dbReference type="SUPFAM" id="SSF53474">
    <property type="entry name" value="alpha/beta-Hydrolases"/>
    <property type="match status" value="1"/>
</dbReference>
<dbReference type="InterPro" id="IPR029058">
    <property type="entry name" value="AB_hydrolase_fold"/>
</dbReference>
<evidence type="ECO:0000256" key="1">
    <source>
        <dbReference type="ARBA" id="ARBA00006538"/>
    </source>
</evidence>
<feature type="active site" description="Charge relay system" evidence="3">
    <location>
        <position position="329"/>
    </location>
</feature>
<keyword evidence="2" id="KW-0443">Lipid metabolism</keyword>
<dbReference type="Pfam" id="PF04775">
    <property type="entry name" value="Bile_Hydr_Trans"/>
    <property type="match status" value="1"/>
</dbReference>
<sequence>MSSQVRLRLLPRARCMFDEPVQVKVAGLRSRQMVTLRARSTDEKGVVFSSSATFRADGSGQIDLERDPSLGGTYTGVEPMGLLWSMKPDTLHKDFRKTKSLNPYVVKISVHDQEKEEGGRMLAEETNERLLIGDGVIRRTVREGNIRGALFTPPGEGPFPAVLDLYTFSGGLSEKRASLLAGRGFVVLTVALYGNIDRARNIKEIHLDYLEEAVEFLKKQYKVGSKGVGVISLSKSGDLALSMASYLQGVEAVVWINGCSANTLLPLYYKKSQILPPLMIDLSKLIPTESEAFNTKKVLNDPCAEENEETLIPVERAEGRFLFVASEDDLNWDSKAYVDMMVERLQRNGKDNFESVCYPGAGHCLEPPYGPYCPSGFHGVVGGPVLLGGEAWSHAAAEVHLWKKIQEFFRTHLSCDAGLKLNSRSKYHDVREMSNS</sequence>
<dbReference type="Gene3D" id="2.60.40.2240">
    <property type="entry name" value="Acyl-CoA thioester hydrolase/BAAT N-terminal domain"/>
    <property type="match status" value="1"/>
</dbReference>
<dbReference type="AlphaFoldDB" id="A0AAQ4QBM8"/>
<comment type="similarity">
    <text evidence="1">Belongs to the C/M/P thioester hydrolase family.</text>
</comment>
<feature type="domain" description="Acyl-CoA thioester hydrolase/bile acid-CoA amino acid N-acetyltransferase" evidence="4">
    <location>
        <begin position="18"/>
        <end position="143"/>
    </location>
</feature>
<accession>A0AAQ4QBM8</accession>
<dbReference type="Gene3D" id="3.40.50.1820">
    <property type="entry name" value="alpha/beta hydrolase"/>
    <property type="match status" value="1"/>
</dbReference>
<dbReference type="GeneID" id="120814427"/>
<dbReference type="InterPro" id="IPR016662">
    <property type="entry name" value="Acyl-CoA_thioEstase_long-chain"/>
</dbReference>
<feature type="domain" description="BAAT/Acyl-CoA thioester hydrolase C-terminal" evidence="5">
    <location>
        <begin position="205"/>
        <end position="414"/>
    </location>
</feature>
<dbReference type="RefSeq" id="XP_040025683.1">
    <property type="nucleotide sequence ID" value="XM_040169749.1"/>
</dbReference>
<dbReference type="GeneTree" id="ENSGT01010000222336"/>
<dbReference type="InterPro" id="IPR042490">
    <property type="entry name" value="Thio_Ohase/BAAT_N"/>
</dbReference>
<dbReference type="PANTHER" id="PTHR10824:SF17">
    <property type="entry name" value="ACYL-COENZYME A THIOESTERASE 6"/>
    <property type="match status" value="1"/>
</dbReference>
<feature type="active site" description="Charge relay system" evidence="3">
    <location>
        <position position="234"/>
    </location>
</feature>
<evidence type="ECO:0008006" key="8">
    <source>
        <dbReference type="Google" id="ProtNLM"/>
    </source>
</evidence>
<dbReference type="Ensembl" id="ENSGACT00000046473.1">
    <property type="protein sequence ID" value="ENSGACP00000048605.1"/>
    <property type="gene ID" value="ENSGACG00000023399.1"/>
</dbReference>
<proteinExistence type="inferred from homology"/>
<dbReference type="InterPro" id="IPR014940">
    <property type="entry name" value="BAAT_C"/>
</dbReference>
<dbReference type="InterPro" id="IPR006862">
    <property type="entry name" value="Thio_Ohase/aa_AcTrfase"/>
</dbReference>
<reference evidence="6" key="2">
    <citation type="submission" date="2025-08" db="UniProtKB">
        <authorList>
            <consortium name="Ensembl"/>
        </authorList>
    </citation>
    <scope>IDENTIFICATION</scope>
</reference>
<dbReference type="GO" id="GO:0006631">
    <property type="term" value="P:fatty acid metabolic process"/>
    <property type="evidence" value="ECO:0007669"/>
    <property type="project" value="UniProtKB-KW"/>
</dbReference>
<dbReference type="FunFam" id="3.40.50.1820:FF:000024">
    <property type="entry name" value="acyl-coenzyme A thioesterase 4"/>
    <property type="match status" value="1"/>
</dbReference>
<dbReference type="FunFam" id="2.60.40.2240:FF:000001">
    <property type="entry name" value="acyl-coenzyme A thioesterase 4"/>
    <property type="match status" value="1"/>
</dbReference>
<feature type="active site" description="Charge relay system" evidence="3">
    <location>
        <position position="363"/>
    </location>
</feature>
<dbReference type="Proteomes" id="UP000007635">
    <property type="component" value="Chromosome III"/>
</dbReference>
<keyword evidence="7" id="KW-1185">Reference proteome</keyword>